<keyword evidence="3" id="KW-1185">Reference proteome</keyword>
<gene>
    <name evidence="2" type="ORF">SG34_004260</name>
</gene>
<dbReference type="RefSeq" id="WP_053046647.1">
    <property type="nucleotide sequence ID" value="NZ_CP059733.1"/>
</dbReference>
<evidence type="ECO:0000256" key="1">
    <source>
        <dbReference type="SAM" id="SignalP"/>
    </source>
</evidence>
<evidence type="ECO:0000313" key="2">
    <source>
        <dbReference type="EMBL" id="WDE06152.1"/>
    </source>
</evidence>
<keyword evidence="1" id="KW-0732">Signal</keyword>
<dbReference type="EMBL" id="CP059733">
    <property type="protein sequence ID" value="WDE06152.1"/>
    <property type="molecule type" value="Genomic_DNA"/>
</dbReference>
<dbReference type="KEGG" id="tvd:SG34_004260"/>
<name>A0AAE9Z6T4_9GAMM</name>
<proteinExistence type="predicted"/>
<reference evidence="2 3" key="2">
    <citation type="journal article" date="2022" name="Mar. Drugs">
        <title>Bioassay-Guided Fractionation Leads to the Detection of Cholic Acid Generated by the Rare Thalassomonas sp.</title>
        <authorList>
            <person name="Pheiffer F."/>
            <person name="Schneider Y.K."/>
            <person name="Hansen E.H."/>
            <person name="Andersen J.H."/>
            <person name="Isaksson J."/>
            <person name="Busche T."/>
            <person name="R C."/>
            <person name="Kalinowski J."/>
            <person name="Zyl L.V."/>
            <person name="Trindade M."/>
        </authorList>
    </citation>
    <scope>NUCLEOTIDE SEQUENCE [LARGE SCALE GENOMIC DNA]</scope>
    <source>
        <strain evidence="2 3">XOM25</strain>
    </source>
</reference>
<feature type="chain" id="PRO_5041975832" description="Cytochrome C" evidence="1">
    <location>
        <begin position="24"/>
        <end position="165"/>
    </location>
</feature>
<evidence type="ECO:0000313" key="3">
    <source>
        <dbReference type="Proteomes" id="UP000032352"/>
    </source>
</evidence>
<organism evidence="2 3">
    <name type="scientific">Thalassomonas viridans</name>
    <dbReference type="NCBI Taxonomy" id="137584"/>
    <lineage>
        <taxon>Bacteria</taxon>
        <taxon>Pseudomonadati</taxon>
        <taxon>Pseudomonadota</taxon>
        <taxon>Gammaproteobacteria</taxon>
        <taxon>Alteromonadales</taxon>
        <taxon>Colwelliaceae</taxon>
        <taxon>Thalassomonas</taxon>
    </lineage>
</organism>
<dbReference type="Proteomes" id="UP000032352">
    <property type="component" value="Chromosome"/>
</dbReference>
<reference evidence="2 3" key="1">
    <citation type="journal article" date="2015" name="Genome Announc.">
        <title>Draft Genome Sequences of Marine Isolates of Thalassomonas viridans and Thalassomonas actiniarum.</title>
        <authorList>
            <person name="Olonade I."/>
            <person name="van Zyl L.J."/>
            <person name="Trindade M."/>
        </authorList>
    </citation>
    <scope>NUCLEOTIDE SEQUENCE [LARGE SCALE GENOMIC DNA]</scope>
    <source>
        <strain evidence="2 3">XOM25</strain>
    </source>
</reference>
<evidence type="ECO:0008006" key="4">
    <source>
        <dbReference type="Google" id="ProtNLM"/>
    </source>
</evidence>
<feature type="signal peptide" evidence="1">
    <location>
        <begin position="1"/>
        <end position="23"/>
    </location>
</feature>
<dbReference type="AlphaFoldDB" id="A0AAE9Z6T4"/>
<protein>
    <recommendedName>
        <fullName evidence="4">Cytochrome C</fullName>
    </recommendedName>
</protein>
<accession>A0AAE9Z6T4</accession>
<sequence length="165" mass="19323">MKAKLILTVSLLSGMIFLGQAWAQETAKVNPFSNHWLLDEKDEDKRTRKLEKYLRGFDQPMLEVGQRYSSIHQALKDNNFELASYHWKKIRQTIKNGLMKRPARKKNAELILFNNTWQQVFNDFQSHDISRAWQGFDKATSACLSCHAAEKVNFVNNQPLFRLNH</sequence>